<evidence type="ECO:0000313" key="5">
    <source>
        <dbReference type="EMBL" id="CAD6244979.1"/>
    </source>
</evidence>
<keyword evidence="2" id="KW-0611">Plant defense</keyword>
<dbReference type="Proteomes" id="UP000604825">
    <property type="component" value="Unassembled WGS sequence"/>
</dbReference>
<feature type="compositionally biased region" description="Polar residues" evidence="3">
    <location>
        <begin position="29"/>
        <end position="41"/>
    </location>
</feature>
<keyword evidence="1" id="KW-0677">Repeat</keyword>
<gene>
    <name evidence="5" type="ORF">NCGR_LOCUS29444</name>
</gene>
<evidence type="ECO:0000259" key="4">
    <source>
        <dbReference type="Pfam" id="PF23559"/>
    </source>
</evidence>
<dbReference type="EMBL" id="CAJGYO010000007">
    <property type="protein sequence ID" value="CAD6244979.1"/>
    <property type="molecule type" value="Genomic_DNA"/>
</dbReference>
<dbReference type="AlphaFoldDB" id="A0A811PH00"/>
<dbReference type="Pfam" id="PF23559">
    <property type="entry name" value="WHD_DRP"/>
    <property type="match status" value="1"/>
</dbReference>
<evidence type="ECO:0000313" key="6">
    <source>
        <dbReference type="Proteomes" id="UP000604825"/>
    </source>
</evidence>
<dbReference type="GO" id="GO:0009626">
    <property type="term" value="P:plant-type hypersensitive response"/>
    <property type="evidence" value="ECO:0007669"/>
    <property type="project" value="UniProtKB-ARBA"/>
</dbReference>
<dbReference type="InterPro" id="IPR044974">
    <property type="entry name" value="Disease_R_plants"/>
</dbReference>
<sequence>MRICSEKYVLTERYLLSVQVVRISNSSTVSTIENSARSNSEIQEEEQQPKDEGRDKAFESNAGNKFERSKTMALVDEVLLGRKTEKSKLIELVGEPGSKEVISVWGMGVSENPLLSKARTEAQSLAAGSVLGLLHYALSTQSCLLEKWDLVKSCLENAGRVIVTTREKSIAKHCSKLDKNMCNLSGLEENLALELFKKKTCFLYLSIFPEDHKIRRKLLIRRWVAEGYAWEMHGMTAEEVGDKYFEELLDRSMILPGEC</sequence>
<name>A0A811PH00_9POAL</name>
<dbReference type="Gene3D" id="1.10.10.10">
    <property type="entry name" value="Winged helix-like DNA-binding domain superfamily/Winged helix DNA-binding domain"/>
    <property type="match status" value="1"/>
</dbReference>
<dbReference type="InterPro" id="IPR036388">
    <property type="entry name" value="WH-like_DNA-bd_sf"/>
</dbReference>
<dbReference type="PANTHER" id="PTHR23155">
    <property type="entry name" value="DISEASE RESISTANCE PROTEIN RP"/>
    <property type="match status" value="1"/>
</dbReference>
<organism evidence="5 6">
    <name type="scientific">Miscanthus lutarioriparius</name>
    <dbReference type="NCBI Taxonomy" id="422564"/>
    <lineage>
        <taxon>Eukaryota</taxon>
        <taxon>Viridiplantae</taxon>
        <taxon>Streptophyta</taxon>
        <taxon>Embryophyta</taxon>
        <taxon>Tracheophyta</taxon>
        <taxon>Spermatophyta</taxon>
        <taxon>Magnoliopsida</taxon>
        <taxon>Liliopsida</taxon>
        <taxon>Poales</taxon>
        <taxon>Poaceae</taxon>
        <taxon>PACMAD clade</taxon>
        <taxon>Panicoideae</taxon>
        <taxon>Andropogonodae</taxon>
        <taxon>Andropogoneae</taxon>
        <taxon>Saccharinae</taxon>
        <taxon>Miscanthus</taxon>
    </lineage>
</organism>
<evidence type="ECO:0000256" key="1">
    <source>
        <dbReference type="ARBA" id="ARBA00022737"/>
    </source>
</evidence>
<dbReference type="InterPro" id="IPR058922">
    <property type="entry name" value="WHD_DRP"/>
</dbReference>
<dbReference type="PANTHER" id="PTHR23155:SF1114">
    <property type="entry name" value="OS02G0475500 PROTEIN"/>
    <property type="match status" value="1"/>
</dbReference>
<feature type="region of interest" description="Disordered" evidence="3">
    <location>
        <begin position="29"/>
        <end position="62"/>
    </location>
</feature>
<feature type="compositionally biased region" description="Basic and acidic residues" evidence="3">
    <location>
        <begin position="47"/>
        <end position="58"/>
    </location>
</feature>
<accession>A0A811PH00</accession>
<protein>
    <recommendedName>
        <fullName evidence="4">Disease resistance protein winged helix domain-containing protein</fullName>
    </recommendedName>
</protein>
<comment type="caution">
    <text evidence="5">The sequence shown here is derived from an EMBL/GenBank/DDBJ whole genome shotgun (WGS) entry which is preliminary data.</text>
</comment>
<keyword evidence="6" id="KW-1185">Reference proteome</keyword>
<dbReference type="FunFam" id="1.10.10.10:FF:000322">
    <property type="entry name" value="Probable disease resistance protein At1g63360"/>
    <property type="match status" value="1"/>
</dbReference>
<evidence type="ECO:0000256" key="3">
    <source>
        <dbReference type="SAM" id="MobiDB-lite"/>
    </source>
</evidence>
<reference evidence="5" key="1">
    <citation type="submission" date="2020-10" db="EMBL/GenBank/DDBJ databases">
        <authorList>
            <person name="Han B."/>
            <person name="Lu T."/>
            <person name="Zhao Q."/>
            <person name="Huang X."/>
            <person name="Zhao Y."/>
        </authorList>
    </citation>
    <scope>NUCLEOTIDE SEQUENCE</scope>
</reference>
<feature type="domain" description="Disease resistance protein winged helix" evidence="4">
    <location>
        <begin position="207"/>
        <end position="254"/>
    </location>
</feature>
<dbReference type="GO" id="GO:0042742">
    <property type="term" value="P:defense response to bacterium"/>
    <property type="evidence" value="ECO:0007669"/>
    <property type="project" value="UniProtKB-ARBA"/>
</dbReference>
<evidence type="ECO:0000256" key="2">
    <source>
        <dbReference type="ARBA" id="ARBA00022821"/>
    </source>
</evidence>
<dbReference type="GO" id="GO:0002758">
    <property type="term" value="P:innate immune response-activating signaling pathway"/>
    <property type="evidence" value="ECO:0007669"/>
    <property type="project" value="UniProtKB-ARBA"/>
</dbReference>
<proteinExistence type="predicted"/>